<comment type="caution">
    <text evidence="1">The sequence shown here is derived from an EMBL/GenBank/DDBJ whole genome shotgun (WGS) entry which is preliminary data.</text>
</comment>
<dbReference type="RefSeq" id="WP_376867130.1">
    <property type="nucleotide sequence ID" value="NZ_JBHRYB010000013.1"/>
</dbReference>
<sequence length="40" mass="3926">MATAAGLTAPINCLPQWQQADALRAALPAFSGGAGNANAD</sequence>
<name>A0ABV7VTX9_9GAMM</name>
<gene>
    <name evidence="1" type="ORF">ACFOMG_12905</name>
</gene>
<accession>A0ABV7VTX9</accession>
<reference evidence="2" key="1">
    <citation type="journal article" date="2019" name="Int. J. Syst. Evol. Microbiol.">
        <title>The Global Catalogue of Microorganisms (GCM) 10K type strain sequencing project: providing services to taxonomists for standard genome sequencing and annotation.</title>
        <authorList>
            <consortium name="The Broad Institute Genomics Platform"/>
            <consortium name="The Broad Institute Genome Sequencing Center for Infectious Disease"/>
            <person name="Wu L."/>
            <person name="Ma J."/>
        </authorList>
    </citation>
    <scope>NUCLEOTIDE SEQUENCE [LARGE SCALE GENOMIC DNA]</scope>
    <source>
        <strain evidence="2">KCTC 42424</strain>
    </source>
</reference>
<organism evidence="1 2">
    <name type="scientific">Bacterioplanoides pacificum</name>
    <dbReference type="NCBI Taxonomy" id="1171596"/>
    <lineage>
        <taxon>Bacteria</taxon>
        <taxon>Pseudomonadati</taxon>
        <taxon>Pseudomonadota</taxon>
        <taxon>Gammaproteobacteria</taxon>
        <taxon>Oceanospirillales</taxon>
        <taxon>Oceanospirillaceae</taxon>
        <taxon>Bacterioplanoides</taxon>
    </lineage>
</organism>
<evidence type="ECO:0000313" key="2">
    <source>
        <dbReference type="Proteomes" id="UP001595722"/>
    </source>
</evidence>
<proteinExistence type="predicted"/>
<protein>
    <submittedName>
        <fullName evidence="1">Uncharacterized protein</fullName>
    </submittedName>
</protein>
<dbReference type="EMBL" id="JBHRYB010000013">
    <property type="protein sequence ID" value="MFC3680999.1"/>
    <property type="molecule type" value="Genomic_DNA"/>
</dbReference>
<evidence type="ECO:0000313" key="1">
    <source>
        <dbReference type="EMBL" id="MFC3680999.1"/>
    </source>
</evidence>
<keyword evidence="2" id="KW-1185">Reference proteome</keyword>
<dbReference type="Proteomes" id="UP001595722">
    <property type="component" value="Unassembled WGS sequence"/>
</dbReference>